<reference evidence="7 8" key="1">
    <citation type="submission" date="2019-11" db="EMBL/GenBank/DDBJ databases">
        <authorList>
            <person name="Dong K."/>
        </authorList>
    </citation>
    <scope>NUCLEOTIDE SEQUENCE [LARGE SCALE GENOMIC DNA]</scope>
    <source>
        <strain evidence="7 8">DK608</strain>
    </source>
</reference>
<organism evidence="7 8">
    <name type="scientific">Paracoccus shanxieyensis</name>
    <dbReference type="NCBI Taxonomy" id="2675752"/>
    <lineage>
        <taxon>Bacteria</taxon>
        <taxon>Pseudomonadati</taxon>
        <taxon>Pseudomonadota</taxon>
        <taxon>Alphaproteobacteria</taxon>
        <taxon>Rhodobacterales</taxon>
        <taxon>Paracoccaceae</taxon>
        <taxon>Paracoccus</taxon>
    </lineage>
</organism>
<name>A0A6L6IXC0_9RHOB</name>
<dbReference type="InterPro" id="IPR007627">
    <property type="entry name" value="RNA_pol_sigma70_r2"/>
</dbReference>
<dbReference type="InterPro" id="IPR014284">
    <property type="entry name" value="RNA_pol_sigma-70_dom"/>
</dbReference>
<dbReference type="InterPro" id="IPR039425">
    <property type="entry name" value="RNA_pol_sigma-70-like"/>
</dbReference>
<dbReference type="GO" id="GO:0016987">
    <property type="term" value="F:sigma factor activity"/>
    <property type="evidence" value="ECO:0007669"/>
    <property type="project" value="UniProtKB-KW"/>
</dbReference>
<dbReference type="SUPFAM" id="SSF88946">
    <property type="entry name" value="Sigma2 domain of RNA polymerase sigma factors"/>
    <property type="match status" value="1"/>
</dbReference>
<dbReference type="InterPro" id="IPR036388">
    <property type="entry name" value="WH-like_DNA-bd_sf"/>
</dbReference>
<gene>
    <name evidence="7" type="ORF">GL284_08305</name>
</gene>
<proteinExistence type="inferred from homology"/>
<accession>A0A6L6IXC0</accession>
<evidence type="ECO:0000256" key="3">
    <source>
        <dbReference type="ARBA" id="ARBA00023082"/>
    </source>
</evidence>
<dbReference type="Gene3D" id="1.10.1740.10">
    <property type="match status" value="1"/>
</dbReference>
<keyword evidence="8" id="KW-1185">Reference proteome</keyword>
<dbReference type="AlphaFoldDB" id="A0A6L6IXC0"/>
<evidence type="ECO:0000313" key="7">
    <source>
        <dbReference type="EMBL" id="MTH64271.1"/>
    </source>
</evidence>
<dbReference type="EMBL" id="WMII01000006">
    <property type="protein sequence ID" value="MTH64271.1"/>
    <property type="molecule type" value="Genomic_DNA"/>
</dbReference>
<evidence type="ECO:0000256" key="2">
    <source>
        <dbReference type="ARBA" id="ARBA00023015"/>
    </source>
</evidence>
<evidence type="ECO:0000259" key="6">
    <source>
        <dbReference type="Pfam" id="PF08281"/>
    </source>
</evidence>
<evidence type="ECO:0000259" key="5">
    <source>
        <dbReference type="Pfam" id="PF04542"/>
    </source>
</evidence>
<evidence type="ECO:0000256" key="1">
    <source>
        <dbReference type="ARBA" id="ARBA00010641"/>
    </source>
</evidence>
<dbReference type="InterPro" id="IPR013249">
    <property type="entry name" value="RNA_pol_sigma70_r4_t2"/>
</dbReference>
<keyword evidence="4" id="KW-0804">Transcription</keyword>
<dbReference type="InterPro" id="IPR013324">
    <property type="entry name" value="RNA_pol_sigma_r3/r4-like"/>
</dbReference>
<evidence type="ECO:0000313" key="8">
    <source>
        <dbReference type="Proteomes" id="UP000478740"/>
    </source>
</evidence>
<dbReference type="Pfam" id="PF08281">
    <property type="entry name" value="Sigma70_r4_2"/>
    <property type="match status" value="1"/>
</dbReference>
<feature type="domain" description="RNA polymerase sigma-70 region 2" evidence="5">
    <location>
        <begin position="20"/>
        <end position="84"/>
    </location>
</feature>
<dbReference type="InterPro" id="IPR013325">
    <property type="entry name" value="RNA_pol_sigma_r2"/>
</dbReference>
<dbReference type="Gene3D" id="1.10.10.10">
    <property type="entry name" value="Winged helix-like DNA-binding domain superfamily/Winged helix DNA-binding domain"/>
    <property type="match status" value="1"/>
</dbReference>
<dbReference type="PANTHER" id="PTHR43133:SF25">
    <property type="entry name" value="RNA POLYMERASE SIGMA FACTOR RFAY-RELATED"/>
    <property type="match status" value="1"/>
</dbReference>
<sequence length="185" mass="21097">MRARLRIWGKMPKRTREILELLPRLRRYALVLARNQADADDLLQEAFLRAHERRATLDPSRPARGWLMSILHNAFIDGKRSQRARSRREADFAAFIDMQVPAAQEVAVRLDQIRAAFFRLPAEQREVLHLIAIEEMSYADAAAFLHIPQGTLMSRLARARAALRAYEDGAIPPLRLVGGGDRHDG</sequence>
<comment type="similarity">
    <text evidence="1">Belongs to the sigma-70 factor family. ECF subfamily.</text>
</comment>
<keyword evidence="3" id="KW-0731">Sigma factor</keyword>
<evidence type="ECO:0000256" key="4">
    <source>
        <dbReference type="ARBA" id="ARBA00023163"/>
    </source>
</evidence>
<dbReference type="NCBIfam" id="NF009164">
    <property type="entry name" value="PRK12511.1"/>
    <property type="match status" value="1"/>
</dbReference>
<dbReference type="Pfam" id="PF04542">
    <property type="entry name" value="Sigma70_r2"/>
    <property type="match status" value="1"/>
</dbReference>
<dbReference type="PANTHER" id="PTHR43133">
    <property type="entry name" value="RNA POLYMERASE ECF-TYPE SIGMA FACTO"/>
    <property type="match status" value="1"/>
</dbReference>
<feature type="domain" description="RNA polymerase sigma factor 70 region 4 type 2" evidence="6">
    <location>
        <begin position="111"/>
        <end position="163"/>
    </location>
</feature>
<keyword evidence="2" id="KW-0805">Transcription regulation</keyword>
<dbReference type="GO" id="GO:0006352">
    <property type="term" value="P:DNA-templated transcription initiation"/>
    <property type="evidence" value="ECO:0007669"/>
    <property type="project" value="InterPro"/>
</dbReference>
<dbReference type="NCBIfam" id="TIGR02937">
    <property type="entry name" value="sigma70-ECF"/>
    <property type="match status" value="1"/>
</dbReference>
<comment type="caution">
    <text evidence="7">The sequence shown here is derived from an EMBL/GenBank/DDBJ whole genome shotgun (WGS) entry which is preliminary data.</text>
</comment>
<dbReference type="Proteomes" id="UP000478740">
    <property type="component" value="Unassembled WGS sequence"/>
</dbReference>
<dbReference type="GO" id="GO:0003677">
    <property type="term" value="F:DNA binding"/>
    <property type="evidence" value="ECO:0007669"/>
    <property type="project" value="InterPro"/>
</dbReference>
<dbReference type="SUPFAM" id="SSF88659">
    <property type="entry name" value="Sigma3 and sigma4 domains of RNA polymerase sigma factors"/>
    <property type="match status" value="1"/>
</dbReference>
<protein>
    <submittedName>
        <fullName evidence="7">Sigma-70 family RNA polymerase sigma factor</fullName>
    </submittedName>
</protein>